<gene>
    <name evidence="9" type="ORF">EII10_11330</name>
</gene>
<dbReference type="Pfam" id="PF02899">
    <property type="entry name" value="Phage_int_SAM_1"/>
    <property type="match status" value="1"/>
</dbReference>
<evidence type="ECO:0000256" key="2">
    <source>
        <dbReference type="ARBA" id="ARBA00022908"/>
    </source>
</evidence>
<name>A0A3P1UTB8_9ACTO</name>
<dbReference type="OrthoDB" id="4137935at2"/>
<evidence type="ECO:0000256" key="1">
    <source>
        <dbReference type="ARBA" id="ARBA00008857"/>
    </source>
</evidence>
<dbReference type="InterPro" id="IPR004107">
    <property type="entry name" value="Integrase_SAM-like_N"/>
</dbReference>
<comment type="caution">
    <text evidence="9">The sequence shown here is derived from an EMBL/GenBank/DDBJ whole genome shotgun (WGS) entry which is preliminary data.</text>
</comment>
<dbReference type="Proteomes" id="UP000271272">
    <property type="component" value="Unassembled WGS sequence"/>
</dbReference>
<evidence type="ECO:0000313" key="9">
    <source>
        <dbReference type="EMBL" id="RRD24446.1"/>
    </source>
</evidence>
<evidence type="ECO:0000259" key="8">
    <source>
        <dbReference type="PROSITE" id="PS51900"/>
    </source>
</evidence>
<comment type="similarity">
    <text evidence="1">Belongs to the 'phage' integrase family.</text>
</comment>
<feature type="region of interest" description="Disordered" evidence="6">
    <location>
        <begin position="169"/>
        <end position="205"/>
    </location>
</feature>
<dbReference type="InterPro" id="IPR010998">
    <property type="entry name" value="Integrase_recombinase_N"/>
</dbReference>
<accession>A0A3P1UTB8</accession>
<sequence>MSDADLTELFLARLAGRTRDNYRLDLTPWASWLAERGTPLLGVRRQDVEEYLVARREQGPRPRTVCTTLSHLRGLYRWAMEEGYVAADPTALVRAPARGRSEERIWLGWADLGRLLDASLDWCGGELAAHVHLWALSGLRPGEPRGLRVEDLSSHDGQATLAVTATKTLGSGWSSPRPRRVCSRPPPGGGGGRRGTLLLNPHTGRPWTKAAERNRLIRLLDAAGLPAVTPYGLRTSFITLALDAGVPEREVMIAARHSSSAQTARYDRLCTHVTTPVGRRLAEEIQARKETR</sequence>
<dbReference type="PROSITE" id="PS51900">
    <property type="entry name" value="CB"/>
    <property type="match status" value="1"/>
</dbReference>
<feature type="domain" description="Core-binding (CB)" evidence="8">
    <location>
        <begin position="1"/>
        <end position="80"/>
    </location>
</feature>
<keyword evidence="4" id="KW-0233">DNA recombination</keyword>
<evidence type="ECO:0000313" key="10">
    <source>
        <dbReference type="Proteomes" id="UP000271272"/>
    </source>
</evidence>
<dbReference type="InterPro" id="IPR050090">
    <property type="entry name" value="Tyrosine_recombinase_XerCD"/>
</dbReference>
<organism evidence="9 10">
    <name type="scientific">Actinomyces bowdenii</name>
    <dbReference type="NCBI Taxonomy" id="131109"/>
    <lineage>
        <taxon>Bacteria</taxon>
        <taxon>Bacillati</taxon>
        <taxon>Actinomycetota</taxon>
        <taxon>Actinomycetes</taxon>
        <taxon>Actinomycetales</taxon>
        <taxon>Actinomycetaceae</taxon>
        <taxon>Actinomyces</taxon>
    </lineage>
</organism>
<dbReference type="AlphaFoldDB" id="A0A3P1UTB8"/>
<reference evidence="9 10" key="1">
    <citation type="submission" date="2018-11" db="EMBL/GenBank/DDBJ databases">
        <title>Genomes From Bacteria Associated with the Canine Oral Cavity: a Test Case for Automated Genome-Based Taxonomic Assignment.</title>
        <authorList>
            <person name="Coil D.A."/>
            <person name="Jospin G."/>
            <person name="Darling A.E."/>
            <person name="Wallis C."/>
            <person name="Davis I.J."/>
            <person name="Harris S."/>
            <person name="Eisen J.A."/>
            <person name="Holcombe L.J."/>
            <person name="O'Flynn C."/>
        </authorList>
    </citation>
    <scope>NUCLEOTIDE SEQUENCE [LARGE SCALE GENOMIC DNA]</scope>
    <source>
        <strain evidence="9 10">OH5050</strain>
    </source>
</reference>
<dbReference type="GO" id="GO:0006310">
    <property type="term" value="P:DNA recombination"/>
    <property type="evidence" value="ECO:0007669"/>
    <property type="project" value="UniProtKB-KW"/>
</dbReference>
<evidence type="ECO:0000259" key="7">
    <source>
        <dbReference type="PROSITE" id="PS51898"/>
    </source>
</evidence>
<dbReference type="SUPFAM" id="SSF56349">
    <property type="entry name" value="DNA breaking-rejoining enzymes"/>
    <property type="match status" value="1"/>
</dbReference>
<dbReference type="PROSITE" id="PS51898">
    <property type="entry name" value="TYR_RECOMBINASE"/>
    <property type="match status" value="1"/>
</dbReference>
<dbReference type="InterPro" id="IPR013762">
    <property type="entry name" value="Integrase-like_cat_sf"/>
</dbReference>
<proteinExistence type="inferred from homology"/>
<evidence type="ECO:0000256" key="5">
    <source>
        <dbReference type="PROSITE-ProRule" id="PRU01248"/>
    </source>
</evidence>
<evidence type="ECO:0000256" key="4">
    <source>
        <dbReference type="ARBA" id="ARBA00023172"/>
    </source>
</evidence>
<dbReference type="PANTHER" id="PTHR30349:SF64">
    <property type="entry name" value="PROPHAGE INTEGRASE INTD-RELATED"/>
    <property type="match status" value="1"/>
</dbReference>
<dbReference type="GO" id="GO:0015074">
    <property type="term" value="P:DNA integration"/>
    <property type="evidence" value="ECO:0007669"/>
    <property type="project" value="UniProtKB-KW"/>
</dbReference>
<protein>
    <submittedName>
        <fullName evidence="9">Site-specific integrase</fullName>
    </submittedName>
</protein>
<evidence type="ECO:0000256" key="3">
    <source>
        <dbReference type="ARBA" id="ARBA00023125"/>
    </source>
</evidence>
<dbReference type="EMBL" id="RQZC01000027">
    <property type="protein sequence ID" value="RRD24446.1"/>
    <property type="molecule type" value="Genomic_DNA"/>
</dbReference>
<dbReference type="InterPro" id="IPR044068">
    <property type="entry name" value="CB"/>
</dbReference>
<dbReference type="RefSeq" id="WP_124934597.1">
    <property type="nucleotide sequence ID" value="NZ_RQZC01000027.1"/>
</dbReference>
<dbReference type="Gene3D" id="1.10.150.130">
    <property type="match status" value="1"/>
</dbReference>
<dbReference type="PANTHER" id="PTHR30349">
    <property type="entry name" value="PHAGE INTEGRASE-RELATED"/>
    <property type="match status" value="1"/>
</dbReference>
<keyword evidence="3 5" id="KW-0238">DNA-binding</keyword>
<dbReference type="GO" id="GO:0003677">
    <property type="term" value="F:DNA binding"/>
    <property type="evidence" value="ECO:0007669"/>
    <property type="project" value="UniProtKB-UniRule"/>
</dbReference>
<dbReference type="InterPro" id="IPR002104">
    <property type="entry name" value="Integrase_catalytic"/>
</dbReference>
<feature type="domain" description="Tyr recombinase" evidence="7">
    <location>
        <begin position="102"/>
        <end position="286"/>
    </location>
</feature>
<evidence type="ECO:0000256" key="6">
    <source>
        <dbReference type="SAM" id="MobiDB-lite"/>
    </source>
</evidence>
<dbReference type="Gene3D" id="1.10.443.10">
    <property type="entry name" value="Intergrase catalytic core"/>
    <property type="match status" value="1"/>
</dbReference>
<dbReference type="InterPro" id="IPR011010">
    <property type="entry name" value="DNA_brk_join_enz"/>
</dbReference>
<keyword evidence="2" id="KW-0229">DNA integration</keyword>
<keyword evidence="10" id="KW-1185">Reference proteome</keyword>
<dbReference type="CDD" id="cd00397">
    <property type="entry name" value="DNA_BRE_C"/>
    <property type="match status" value="1"/>
</dbReference>